<evidence type="ECO:0000256" key="4">
    <source>
        <dbReference type="ARBA" id="ARBA00023004"/>
    </source>
</evidence>
<evidence type="ECO:0000256" key="3">
    <source>
        <dbReference type="ARBA" id="ARBA00023002"/>
    </source>
</evidence>
<dbReference type="Proteomes" id="UP000217895">
    <property type="component" value="Chromosome"/>
</dbReference>
<keyword evidence="4" id="KW-0408">Iron</keyword>
<keyword evidence="8" id="KW-1185">Reference proteome</keyword>
<dbReference type="InterPro" id="IPR017941">
    <property type="entry name" value="Rieske_2Fe-2S"/>
</dbReference>
<proteinExistence type="predicted"/>
<evidence type="ECO:0000256" key="5">
    <source>
        <dbReference type="ARBA" id="ARBA00023014"/>
    </source>
</evidence>
<dbReference type="GO" id="GO:0004497">
    <property type="term" value="F:monooxygenase activity"/>
    <property type="evidence" value="ECO:0007669"/>
    <property type="project" value="UniProtKB-ARBA"/>
</dbReference>
<gene>
    <name evidence="7" type="ORF">NIES2135_03580</name>
</gene>
<dbReference type="Gene3D" id="2.102.10.10">
    <property type="entry name" value="Rieske [2Fe-2S] iron-sulphur domain"/>
    <property type="match status" value="1"/>
</dbReference>
<dbReference type="Pfam" id="PF00355">
    <property type="entry name" value="Rieske"/>
    <property type="match status" value="1"/>
</dbReference>
<dbReference type="Gene3D" id="3.90.380.10">
    <property type="entry name" value="Naphthalene 1,2-dioxygenase Alpha Subunit, Chain A, domain 1"/>
    <property type="match status" value="1"/>
</dbReference>
<reference evidence="7 8" key="1">
    <citation type="submission" date="2017-06" db="EMBL/GenBank/DDBJ databases">
        <title>Genome sequencing of cyanobaciteial culture collection at National Institute for Environmental Studies (NIES).</title>
        <authorList>
            <person name="Hirose Y."/>
            <person name="Shimura Y."/>
            <person name="Fujisawa T."/>
            <person name="Nakamura Y."/>
            <person name="Kawachi M."/>
        </authorList>
    </citation>
    <scope>NUCLEOTIDE SEQUENCE [LARGE SCALE GENOMIC DNA]</scope>
    <source>
        <strain evidence="7 8">NIES-2135</strain>
    </source>
</reference>
<evidence type="ECO:0000256" key="1">
    <source>
        <dbReference type="ARBA" id="ARBA00022714"/>
    </source>
</evidence>
<keyword evidence="3" id="KW-0560">Oxidoreductase</keyword>
<dbReference type="InterPro" id="IPR050584">
    <property type="entry name" value="Cholesterol_7-desaturase"/>
</dbReference>
<dbReference type="GO" id="GO:0016705">
    <property type="term" value="F:oxidoreductase activity, acting on paired donors, with incorporation or reduction of molecular oxygen"/>
    <property type="evidence" value="ECO:0007669"/>
    <property type="project" value="UniProtKB-ARBA"/>
</dbReference>
<dbReference type="EMBL" id="AP018203">
    <property type="protein sequence ID" value="BAY53552.1"/>
    <property type="molecule type" value="Genomic_DNA"/>
</dbReference>
<evidence type="ECO:0000313" key="7">
    <source>
        <dbReference type="EMBL" id="BAY53552.1"/>
    </source>
</evidence>
<dbReference type="InterPro" id="IPR044043">
    <property type="entry name" value="VanA_C_cat"/>
</dbReference>
<organism evidence="7 8">
    <name type="scientific">Leptolyngbya boryana NIES-2135</name>
    <dbReference type="NCBI Taxonomy" id="1973484"/>
    <lineage>
        <taxon>Bacteria</taxon>
        <taxon>Bacillati</taxon>
        <taxon>Cyanobacteriota</taxon>
        <taxon>Cyanophyceae</taxon>
        <taxon>Leptolyngbyales</taxon>
        <taxon>Leptolyngbyaceae</taxon>
        <taxon>Leptolyngbya group</taxon>
        <taxon>Leptolyngbya</taxon>
    </lineage>
</organism>
<evidence type="ECO:0000259" key="6">
    <source>
        <dbReference type="PROSITE" id="PS51296"/>
    </source>
</evidence>
<dbReference type="SUPFAM" id="SSF55961">
    <property type="entry name" value="Bet v1-like"/>
    <property type="match status" value="1"/>
</dbReference>
<name>A0A1Z4J9W7_LEPBY</name>
<dbReference type="GO" id="GO:0051537">
    <property type="term" value="F:2 iron, 2 sulfur cluster binding"/>
    <property type="evidence" value="ECO:0007669"/>
    <property type="project" value="UniProtKB-KW"/>
</dbReference>
<accession>A0A1Z4J9W7</accession>
<dbReference type="PANTHER" id="PTHR21266:SF60">
    <property type="entry name" value="3-KETOSTEROID-9-ALPHA-MONOOXYGENASE, OXYGENASE COMPONENT"/>
    <property type="match status" value="1"/>
</dbReference>
<sequence>MMDKPLFLRDLWYYALPGGSLKPGQTIAKTLLNEPILLGRTQAGKVFALRDICPHRAVPLSCGRFDGTEVECAYHGWKFDAAGQCTAIPALTEDQTLDFSKFRVRSYPIREAQGNIWIYIGEQSPQDEPPQVPGFDTTYQAAVVMNFPTYLDHAVVGLMDPAHVPFVHRAWWWRADPTLAEEVKTFDPSPLGFTMRRHKLERSTFLYDLVGGDPEVEISFQLPGVRFEQVITKRHRVCNLTTMTPLNDTETEVTTLFYSTIPWFNLLKPFLLPLTRTFLNQDRDMVVKQKIGLQHNPGLMLIKDADTQARWYYQLKAEFARSQSEHRAFINPVKEQTLRWRS</sequence>
<dbReference type="InterPro" id="IPR036922">
    <property type="entry name" value="Rieske_2Fe-2S_sf"/>
</dbReference>
<dbReference type="SUPFAM" id="SSF50022">
    <property type="entry name" value="ISP domain"/>
    <property type="match status" value="1"/>
</dbReference>
<evidence type="ECO:0000256" key="2">
    <source>
        <dbReference type="ARBA" id="ARBA00022723"/>
    </source>
</evidence>
<dbReference type="PANTHER" id="PTHR21266">
    <property type="entry name" value="IRON-SULFUR DOMAIN CONTAINING PROTEIN"/>
    <property type="match status" value="1"/>
</dbReference>
<dbReference type="Pfam" id="PF19112">
    <property type="entry name" value="VanA_C"/>
    <property type="match status" value="1"/>
</dbReference>
<dbReference type="AlphaFoldDB" id="A0A1Z4J9W7"/>
<evidence type="ECO:0000313" key="8">
    <source>
        <dbReference type="Proteomes" id="UP000217895"/>
    </source>
</evidence>
<protein>
    <submittedName>
        <fullName evidence="7">Rieske [2Fe-2S] domain-containing protein</fullName>
    </submittedName>
</protein>
<dbReference type="PROSITE" id="PS51296">
    <property type="entry name" value="RIESKE"/>
    <property type="match status" value="1"/>
</dbReference>
<keyword evidence="2" id="KW-0479">Metal-binding</keyword>
<dbReference type="GO" id="GO:0046872">
    <property type="term" value="F:metal ion binding"/>
    <property type="evidence" value="ECO:0007669"/>
    <property type="project" value="UniProtKB-KW"/>
</dbReference>
<dbReference type="CDD" id="cd03469">
    <property type="entry name" value="Rieske_RO_Alpha_N"/>
    <property type="match status" value="1"/>
</dbReference>
<feature type="domain" description="Rieske" evidence="6">
    <location>
        <begin position="13"/>
        <end position="118"/>
    </location>
</feature>
<keyword evidence="5" id="KW-0411">Iron-sulfur</keyword>
<keyword evidence="1" id="KW-0001">2Fe-2S</keyword>